<reference evidence="19 20" key="1">
    <citation type="journal article" date="2013" name="Proc. Natl. Acad. Sci. U.S.A.">
        <title>Fine-scale variation in meiotic recombination in Mimulus inferred from population shotgun sequencing.</title>
        <authorList>
            <person name="Hellsten U."/>
            <person name="Wright K.M."/>
            <person name="Jenkins J."/>
            <person name="Shu S."/>
            <person name="Yuan Y."/>
            <person name="Wessler S.R."/>
            <person name="Schmutz J."/>
            <person name="Willis J.H."/>
            <person name="Rokhsar D.S."/>
        </authorList>
    </citation>
    <scope>NUCLEOTIDE SEQUENCE [LARGE SCALE GENOMIC DNA]</scope>
    <source>
        <strain evidence="20">cv. DUN x IM62</strain>
    </source>
</reference>
<dbReference type="UniPathway" id="UPA00545">
    <property type="reaction ID" value="UER00823"/>
</dbReference>
<dbReference type="InterPro" id="IPR012334">
    <property type="entry name" value="Pectin_lyas_fold"/>
</dbReference>
<dbReference type="Pfam" id="PF01095">
    <property type="entry name" value="Pectinesterase"/>
    <property type="match status" value="1"/>
</dbReference>
<accession>A0A022RDJ3</accession>
<evidence type="ECO:0000256" key="14">
    <source>
        <dbReference type="ARBA" id="ARBA00057335"/>
    </source>
</evidence>
<dbReference type="PROSITE" id="PS00503">
    <property type="entry name" value="PECTINESTERASE_2"/>
    <property type="match status" value="1"/>
</dbReference>
<dbReference type="eggNOG" id="ENOG502QVDS">
    <property type="taxonomic scope" value="Eukaryota"/>
</dbReference>
<keyword evidence="10" id="KW-1015">Disulfide bond</keyword>
<evidence type="ECO:0000256" key="1">
    <source>
        <dbReference type="ARBA" id="ARBA00004191"/>
    </source>
</evidence>
<evidence type="ECO:0000256" key="10">
    <source>
        <dbReference type="ARBA" id="ARBA00023157"/>
    </source>
</evidence>
<evidence type="ECO:0000256" key="2">
    <source>
        <dbReference type="ARBA" id="ARBA00005184"/>
    </source>
</evidence>
<dbReference type="GO" id="GO:0042545">
    <property type="term" value="P:cell wall modification"/>
    <property type="evidence" value="ECO:0007669"/>
    <property type="project" value="UniProtKB-UniRule"/>
</dbReference>
<keyword evidence="9 16" id="KW-0063">Aspartyl esterase</keyword>
<dbReference type="InterPro" id="IPR011050">
    <property type="entry name" value="Pectin_lyase_fold/virulence"/>
</dbReference>
<dbReference type="Gene3D" id="1.20.140.40">
    <property type="entry name" value="Invertase/pectin methylesterase inhibitor family protein"/>
    <property type="match status" value="1"/>
</dbReference>
<keyword evidence="8 16" id="KW-0378">Hydrolase</keyword>
<dbReference type="GO" id="GO:0030599">
    <property type="term" value="F:pectinesterase activity"/>
    <property type="evidence" value="ECO:0000318"/>
    <property type="project" value="GO_Central"/>
</dbReference>
<evidence type="ECO:0000256" key="17">
    <source>
        <dbReference type="SAM" id="Phobius"/>
    </source>
</evidence>
<sequence length="567" mass="61960">MASLINPYAKVHEPDQDINLIASANRAKKRRRNIVIFTFSAIILACVVVAALAGVVVSRAKNETSRQQNESLIISSKIKAICNSTLYPSSCYTSLAPLAINSGHFNPREIFRLSIQVAIDELLDVSGKFNSSNNNMYNDNATMAAVESCLQLLSLSIDHLNSSLTVNFDLTDLVNAFDDLRTWLSMAGTYQQTCIDGFENTPFIGTVVQALQNSTEFTSNSLAIITSIEGHSVSSFGRRLMSTGSSQRREVLDKSIVPNAVVAQDGSGKYSTINAAMKDVPNKSKTRYVIYVKKGTYVENVIVSATKWNVMMVGDGMDATLVSGSLNFVDGTPTFNTATFAALGRGFIARDMGFLNTAGAPKQQAVALLSASDNSLFHRCRIDAFQDSLYAHSNRQFYRECNIYGTVDFIFGNSAVVLQNCQIMPRRPIRGQQNTITAQGKNDPNQNTGISIQNCTISPFESLSGVSSYLGRPWKNYSTTIYMQSAISEFIDPKGWLSWTGSSGAPDTIFYAEYQNTGPGSVTDGRVNWKGLQLNFTSKQAGKFTVHSFINGDKWIAAANVTFKSTL</sequence>
<evidence type="ECO:0000256" key="5">
    <source>
        <dbReference type="ARBA" id="ARBA00013229"/>
    </source>
</evidence>
<dbReference type="OrthoDB" id="2019149at2759"/>
<dbReference type="CDD" id="cd15798">
    <property type="entry name" value="PMEI-like_3"/>
    <property type="match status" value="1"/>
</dbReference>
<dbReference type="FunFam" id="1.20.140.40:FF:000001">
    <property type="entry name" value="Pectinesterase"/>
    <property type="match status" value="1"/>
</dbReference>
<evidence type="ECO:0000256" key="6">
    <source>
        <dbReference type="ARBA" id="ARBA00022512"/>
    </source>
</evidence>
<feature type="transmembrane region" description="Helical" evidence="17">
    <location>
        <begin position="34"/>
        <end position="57"/>
    </location>
</feature>
<evidence type="ECO:0000313" key="19">
    <source>
        <dbReference type="EMBL" id="EYU38316.1"/>
    </source>
</evidence>
<keyword evidence="17" id="KW-0812">Transmembrane</keyword>
<dbReference type="FunFam" id="2.160.20.10:FF:000001">
    <property type="entry name" value="Pectinesterase"/>
    <property type="match status" value="1"/>
</dbReference>
<keyword evidence="11" id="KW-0325">Glycoprotein</keyword>
<dbReference type="KEGG" id="egt:105956977"/>
<comment type="pathway">
    <text evidence="2 16">Glycan metabolism; pectin degradation; 2-dehydro-3-deoxy-D-gluconate from pectin: step 1/5.</text>
</comment>
<dbReference type="Pfam" id="PF04043">
    <property type="entry name" value="PMEI"/>
    <property type="match status" value="1"/>
</dbReference>
<evidence type="ECO:0000259" key="18">
    <source>
        <dbReference type="SMART" id="SM00856"/>
    </source>
</evidence>
<comment type="similarity">
    <text evidence="4">In the C-terminal section; belongs to the pectinesterase family.</text>
</comment>
<dbReference type="PhylomeDB" id="A0A022RDJ3"/>
<dbReference type="AlphaFoldDB" id="A0A022RDJ3"/>
<keyword evidence="7 16" id="KW-0964">Secreted</keyword>
<dbReference type="InterPro" id="IPR018040">
    <property type="entry name" value="Pectinesterase_Tyr_AS"/>
</dbReference>
<dbReference type="InterPro" id="IPR006501">
    <property type="entry name" value="Pectinesterase_inhib_dom"/>
</dbReference>
<gene>
    <name evidence="19" type="ORF">MIMGU_mgv1a023297mg</name>
</gene>
<evidence type="ECO:0000256" key="13">
    <source>
        <dbReference type="ARBA" id="ARBA00047928"/>
    </source>
</evidence>
<dbReference type="STRING" id="4155.A0A022RDJ3"/>
<evidence type="ECO:0000256" key="16">
    <source>
        <dbReference type="RuleBase" id="RU000589"/>
    </source>
</evidence>
<dbReference type="NCBIfam" id="TIGR01614">
    <property type="entry name" value="PME_inhib"/>
    <property type="match status" value="1"/>
</dbReference>
<comment type="function">
    <text evidence="14 16">Acts in the modification of cell walls via demethylesterification of cell wall pectin.</text>
</comment>
<dbReference type="EC" id="3.1.1.11" evidence="5 16"/>
<dbReference type="InterPro" id="IPR033131">
    <property type="entry name" value="Pectinesterase_Asp_AS"/>
</dbReference>
<comment type="subcellular location">
    <subcellularLocation>
        <location evidence="1 16">Secreted</location>
        <location evidence="1 16">Cell wall</location>
    </subcellularLocation>
</comment>
<proteinExistence type="inferred from homology"/>
<dbReference type="PANTHER" id="PTHR31707">
    <property type="entry name" value="PECTINESTERASE"/>
    <property type="match status" value="1"/>
</dbReference>
<evidence type="ECO:0000256" key="15">
    <source>
        <dbReference type="PROSITE-ProRule" id="PRU10040"/>
    </source>
</evidence>
<evidence type="ECO:0000256" key="3">
    <source>
        <dbReference type="ARBA" id="ARBA00006027"/>
    </source>
</evidence>
<dbReference type="SMART" id="SM00856">
    <property type="entry name" value="PMEI"/>
    <property type="match status" value="1"/>
</dbReference>
<evidence type="ECO:0000256" key="12">
    <source>
        <dbReference type="ARBA" id="ARBA00023316"/>
    </source>
</evidence>
<evidence type="ECO:0000256" key="7">
    <source>
        <dbReference type="ARBA" id="ARBA00022525"/>
    </source>
</evidence>
<dbReference type="EMBL" id="KI630489">
    <property type="protein sequence ID" value="EYU38316.1"/>
    <property type="molecule type" value="Genomic_DNA"/>
</dbReference>
<evidence type="ECO:0000256" key="8">
    <source>
        <dbReference type="ARBA" id="ARBA00022801"/>
    </source>
</evidence>
<dbReference type="InterPro" id="IPR035513">
    <property type="entry name" value="Invertase/methylesterase_inhib"/>
</dbReference>
<organism evidence="19 20">
    <name type="scientific">Erythranthe guttata</name>
    <name type="common">Yellow monkey flower</name>
    <name type="synonym">Mimulus guttatus</name>
    <dbReference type="NCBI Taxonomy" id="4155"/>
    <lineage>
        <taxon>Eukaryota</taxon>
        <taxon>Viridiplantae</taxon>
        <taxon>Streptophyta</taxon>
        <taxon>Embryophyta</taxon>
        <taxon>Tracheophyta</taxon>
        <taxon>Spermatophyta</taxon>
        <taxon>Magnoliopsida</taxon>
        <taxon>eudicotyledons</taxon>
        <taxon>Gunneridae</taxon>
        <taxon>Pentapetalae</taxon>
        <taxon>asterids</taxon>
        <taxon>lamiids</taxon>
        <taxon>Lamiales</taxon>
        <taxon>Phrymaceae</taxon>
        <taxon>Erythranthe</taxon>
    </lineage>
</organism>
<evidence type="ECO:0000256" key="9">
    <source>
        <dbReference type="ARBA" id="ARBA00023085"/>
    </source>
</evidence>
<keyword evidence="12 16" id="KW-0961">Cell wall biogenesis/degradation</keyword>
<keyword evidence="17" id="KW-0472">Membrane</keyword>
<evidence type="ECO:0000256" key="4">
    <source>
        <dbReference type="ARBA" id="ARBA00007786"/>
    </source>
</evidence>
<dbReference type="InterPro" id="IPR000070">
    <property type="entry name" value="Pectinesterase_cat"/>
</dbReference>
<evidence type="ECO:0000256" key="11">
    <source>
        <dbReference type="ARBA" id="ARBA00023180"/>
    </source>
</evidence>
<dbReference type="PROSITE" id="PS00800">
    <property type="entry name" value="PECTINESTERASE_1"/>
    <property type="match status" value="1"/>
</dbReference>
<keyword evidence="17" id="KW-1133">Transmembrane helix</keyword>
<dbReference type="Gene3D" id="2.160.20.10">
    <property type="entry name" value="Single-stranded right-handed beta-helix, Pectin lyase-like"/>
    <property type="match status" value="1"/>
</dbReference>
<name>A0A022RDJ3_ERYGU</name>
<keyword evidence="20" id="KW-1185">Reference proteome</keyword>
<dbReference type="SUPFAM" id="SSF51126">
    <property type="entry name" value="Pectin lyase-like"/>
    <property type="match status" value="1"/>
</dbReference>
<dbReference type="Proteomes" id="UP000030748">
    <property type="component" value="Unassembled WGS sequence"/>
</dbReference>
<dbReference type="GO" id="GO:0046910">
    <property type="term" value="F:pectinesterase inhibitor activity"/>
    <property type="evidence" value="ECO:0000318"/>
    <property type="project" value="GO_Central"/>
</dbReference>
<comment type="similarity">
    <text evidence="3">In the N-terminal section; belongs to the PMEI family.</text>
</comment>
<comment type="catalytic activity">
    <reaction evidence="13 16">
        <text>[(1-&gt;4)-alpha-D-galacturonosyl methyl ester](n) + n H2O = [(1-&gt;4)-alpha-D-galacturonosyl](n) + n methanol + n H(+)</text>
        <dbReference type="Rhea" id="RHEA:22380"/>
        <dbReference type="Rhea" id="RHEA-COMP:14570"/>
        <dbReference type="Rhea" id="RHEA-COMP:14573"/>
        <dbReference type="ChEBI" id="CHEBI:15377"/>
        <dbReference type="ChEBI" id="CHEBI:15378"/>
        <dbReference type="ChEBI" id="CHEBI:17790"/>
        <dbReference type="ChEBI" id="CHEBI:140522"/>
        <dbReference type="ChEBI" id="CHEBI:140523"/>
        <dbReference type="EC" id="3.1.1.11"/>
    </reaction>
</comment>
<feature type="domain" description="Pectinesterase inhibitor" evidence="18">
    <location>
        <begin position="73"/>
        <end position="224"/>
    </location>
</feature>
<protein>
    <recommendedName>
        <fullName evidence="5 16">Pectinesterase</fullName>
        <ecNumber evidence="5 16">3.1.1.11</ecNumber>
    </recommendedName>
</protein>
<dbReference type="SUPFAM" id="SSF101148">
    <property type="entry name" value="Plant invertase/pectin methylesterase inhibitor"/>
    <property type="match status" value="1"/>
</dbReference>
<dbReference type="OMA" id="YSECNIT"/>
<evidence type="ECO:0000313" key="20">
    <source>
        <dbReference type="Proteomes" id="UP000030748"/>
    </source>
</evidence>
<keyword evidence="6 16" id="KW-0134">Cell wall</keyword>
<feature type="active site" evidence="15">
    <location>
        <position position="408"/>
    </location>
</feature>
<dbReference type="GO" id="GO:0045490">
    <property type="term" value="P:pectin catabolic process"/>
    <property type="evidence" value="ECO:0007669"/>
    <property type="project" value="UniProtKB-UniRule"/>
</dbReference>